<feature type="domain" description="Cytochrome c assembly protein" evidence="7">
    <location>
        <begin position="81"/>
        <end position="407"/>
    </location>
</feature>
<evidence type="ECO:0000259" key="7">
    <source>
        <dbReference type="Pfam" id="PF01578"/>
    </source>
</evidence>
<feature type="transmembrane region" description="Helical" evidence="6">
    <location>
        <begin position="321"/>
        <end position="340"/>
    </location>
</feature>
<organism evidence="8">
    <name type="scientific">Prasiola crispa</name>
    <name type="common">Green alga</name>
    <name type="synonym">Ulva crispa</name>
    <dbReference type="NCBI Taxonomy" id="173492"/>
    <lineage>
        <taxon>Eukaryota</taxon>
        <taxon>Viridiplantae</taxon>
        <taxon>Chlorophyta</taxon>
        <taxon>core chlorophytes</taxon>
        <taxon>Trebouxiophyceae</taxon>
        <taxon>Prasiolales</taxon>
        <taxon>Prasiolaceae</taxon>
        <taxon>Prasiola</taxon>
    </lineage>
</organism>
<evidence type="ECO:0000256" key="5">
    <source>
        <dbReference type="ARBA" id="ARBA00023136"/>
    </source>
</evidence>
<keyword evidence="5 6" id="KW-0472">Membrane</keyword>
<accession>A0A0R8RXU9</accession>
<dbReference type="GO" id="GO:0005886">
    <property type="term" value="C:plasma membrane"/>
    <property type="evidence" value="ECO:0007669"/>
    <property type="project" value="TreeGrafter"/>
</dbReference>
<evidence type="ECO:0000256" key="4">
    <source>
        <dbReference type="ARBA" id="ARBA00022989"/>
    </source>
</evidence>
<feature type="transmembrane region" description="Helical" evidence="6">
    <location>
        <begin position="52"/>
        <end position="75"/>
    </location>
</feature>
<comment type="subunit">
    <text evidence="6">May interact with Ccs1.</text>
</comment>
<dbReference type="EMBL" id="KR017750">
    <property type="protein sequence ID" value="AKZ21073.1"/>
    <property type="molecule type" value="Genomic_DNA"/>
</dbReference>
<dbReference type="GO" id="GO:0017004">
    <property type="term" value="P:cytochrome complex assembly"/>
    <property type="evidence" value="ECO:0007669"/>
    <property type="project" value="UniProtKB-UniRule"/>
</dbReference>
<comment type="subcellular location">
    <subcellularLocation>
        <location evidence="1">Membrane</location>
        <topology evidence="1">Multi-pass membrane protein</topology>
    </subcellularLocation>
    <subcellularLocation>
        <location evidence="6">Plastid</location>
        <location evidence="6">Chloroplast thylakoid membrane</location>
        <topology evidence="6">Multi-pass membrane protein</topology>
    </subcellularLocation>
</comment>
<evidence type="ECO:0000256" key="6">
    <source>
        <dbReference type="HAMAP-Rule" id="MF_01391"/>
    </source>
</evidence>
<sequence length="413" mass="46886">MTYTSLLYTIADTFDAVGFEVFLGNFSFVILFSLMLLYWVEAVFSIIPNFNLIIFYTTLCANLTLFILLLVRWITYNHFPLSNLYESLIFLSWSFTLIQLILIPFILNLTKIPQKTSINESSSFFLQTSFTKNEKKVTNINTLIGTIISPIALFINSFATFSLPKTMQKAQALVPALQSNWLMMHVTIMMLSYTALLCGSLLAITFLIVTWYQSKKNLKSKTSVDPCLNGISDQEPLTSFNVVRLANNTIETNYQYPLTPTKSKIDSTTLPLLPSITEKTDTGFSGFIQNVKPRYIDPKNSSQEIPLTELTRTLDNLSYRILGIGFPLLTIGILSGAVWANEAWGSYWSWDPKETWAFITWLIFAIYLHTRITKGWEGRKPALLATFGFFIVWICYLGVNILGTGLHSYGFLT</sequence>
<keyword evidence="6" id="KW-0793">Thylakoid</keyword>
<dbReference type="InterPro" id="IPR045062">
    <property type="entry name" value="Cyt_c_biogenesis_CcsA/CcmC"/>
</dbReference>
<evidence type="ECO:0000313" key="8">
    <source>
        <dbReference type="EMBL" id="AKZ21073.1"/>
    </source>
</evidence>
<feature type="transmembrane region" description="Helical" evidence="6">
    <location>
        <begin position="140"/>
        <end position="161"/>
    </location>
</feature>
<name>A0A0R8RXU9_PRACR</name>
<feature type="transmembrane region" description="Helical" evidence="6">
    <location>
        <begin position="382"/>
        <end position="403"/>
    </location>
</feature>
<evidence type="ECO:0000256" key="3">
    <source>
        <dbReference type="ARBA" id="ARBA00022748"/>
    </source>
</evidence>
<dbReference type="NCBIfam" id="TIGR03144">
    <property type="entry name" value="cytochr_II_ccsB"/>
    <property type="match status" value="1"/>
</dbReference>
<evidence type="ECO:0000256" key="1">
    <source>
        <dbReference type="ARBA" id="ARBA00004141"/>
    </source>
</evidence>
<feature type="transmembrane region" description="Helical" evidence="6">
    <location>
        <begin position="181"/>
        <end position="212"/>
    </location>
</feature>
<evidence type="ECO:0000256" key="2">
    <source>
        <dbReference type="ARBA" id="ARBA00022692"/>
    </source>
</evidence>
<feature type="transmembrane region" description="Helical" evidence="6">
    <location>
        <begin position="22"/>
        <end position="40"/>
    </location>
</feature>
<keyword evidence="2 6" id="KW-0812">Transmembrane</keyword>
<protein>
    <recommendedName>
        <fullName evidence="6">Cytochrome c biogenesis protein CcsA</fullName>
    </recommendedName>
</protein>
<feature type="transmembrane region" description="Helical" evidence="6">
    <location>
        <begin position="87"/>
        <end position="107"/>
    </location>
</feature>
<proteinExistence type="inferred from homology"/>
<keyword evidence="8" id="KW-0934">Plastid</keyword>
<dbReference type="InterPro" id="IPR002541">
    <property type="entry name" value="Cyt_c_assembly"/>
</dbReference>
<dbReference type="InterPro" id="IPR017562">
    <property type="entry name" value="Cyt_c_biogenesis_CcsA"/>
</dbReference>
<comment type="similarity">
    <text evidence="6">Belongs to the CcmF/CycK/Ccl1/NrfE/CcsA family.</text>
</comment>
<dbReference type="PANTHER" id="PTHR30071:SF1">
    <property type="entry name" value="CYTOCHROME B_B6 PROTEIN-RELATED"/>
    <property type="match status" value="1"/>
</dbReference>
<keyword evidence="4 6" id="KW-1133">Transmembrane helix</keyword>
<keyword evidence="8" id="KW-0150">Chloroplast</keyword>
<comment type="function">
    <text evidence="6">Required during biogenesis of c-type cytochromes (cytochrome c6 and cytochrome f) at the step of heme attachment.</text>
</comment>
<dbReference type="PANTHER" id="PTHR30071">
    <property type="entry name" value="HEME EXPORTER PROTEIN C"/>
    <property type="match status" value="1"/>
</dbReference>
<feature type="transmembrane region" description="Helical" evidence="6">
    <location>
        <begin position="355"/>
        <end position="370"/>
    </location>
</feature>
<dbReference type="Pfam" id="PF01578">
    <property type="entry name" value="Cytochrom_C_asm"/>
    <property type="match status" value="1"/>
</dbReference>
<dbReference type="GO" id="GO:0020037">
    <property type="term" value="F:heme binding"/>
    <property type="evidence" value="ECO:0007669"/>
    <property type="project" value="InterPro"/>
</dbReference>
<dbReference type="GO" id="GO:0009535">
    <property type="term" value="C:chloroplast thylakoid membrane"/>
    <property type="evidence" value="ECO:0007669"/>
    <property type="project" value="UniProtKB-SubCell"/>
</dbReference>
<gene>
    <name evidence="6 8" type="primary">ccsA</name>
</gene>
<geneLocation type="chloroplast" evidence="8"/>
<dbReference type="HAMAP" id="MF_01391">
    <property type="entry name" value="CytC_CcsA"/>
    <property type="match status" value="1"/>
</dbReference>
<reference evidence="8" key="1">
    <citation type="journal article" date="2015" name="Genome Announc.">
        <title>Draft Plastid and Mitochondrial Genome Sequences from Antarctic Alga Prasiola crispa.</title>
        <authorList>
            <person name="Carvalho E.L."/>
            <person name="Wallau Gda L."/>
            <person name="Rangel D.L."/>
            <person name="Machado L.C."/>
            <person name="da Silva A.F."/>
            <person name="da Silva L.F."/>
            <person name="Macedo P.E."/>
            <person name="Pereira A.B."/>
            <person name="Victoria Fde C."/>
            <person name="Boldo J.T."/>
            <person name="Dal Belo C.A."/>
            <person name="Pinto P.M."/>
        </authorList>
    </citation>
    <scope>NUCLEOTIDE SEQUENCE</scope>
</reference>
<keyword evidence="3 6" id="KW-0201">Cytochrome c-type biogenesis</keyword>
<dbReference type="AlphaFoldDB" id="A0A0R8RXU9"/>